<comment type="caution">
    <text evidence="2">The sequence shown here is derived from an EMBL/GenBank/DDBJ whole genome shotgun (WGS) entry which is preliminary data.</text>
</comment>
<feature type="region of interest" description="Disordered" evidence="1">
    <location>
        <begin position="49"/>
        <end position="78"/>
    </location>
</feature>
<dbReference type="EMBL" id="JARKIE010000019">
    <property type="protein sequence ID" value="KAJ7700851.1"/>
    <property type="molecule type" value="Genomic_DNA"/>
</dbReference>
<evidence type="ECO:0000313" key="3">
    <source>
        <dbReference type="Proteomes" id="UP001221757"/>
    </source>
</evidence>
<protein>
    <submittedName>
        <fullName evidence="2">Uncharacterized protein</fullName>
    </submittedName>
</protein>
<evidence type="ECO:0000313" key="2">
    <source>
        <dbReference type="EMBL" id="KAJ7700851.1"/>
    </source>
</evidence>
<keyword evidence="3" id="KW-1185">Reference proteome</keyword>
<feature type="compositionally biased region" description="Basic and acidic residues" evidence="1">
    <location>
        <begin position="158"/>
        <end position="176"/>
    </location>
</feature>
<reference evidence="2" key="1">
    <citation type="submission" date="2023-03" db="EMBL/GenBank/DDBJ databases">
        <title>Massive genome expansion in bonnet fungi (Mycena s.s.) driven by repeated elements and novel gene families across ecological guilds.</title>
        <authorList>
            <consortium name="Lawrence Berkeley National Laboratory"/>
            <person name="Harder C.B."/>
            <person name="Miyauchi S."/>
            <person name="Viragh M."/>
            <person name="Kuo A."/>
            <person name="Thoen E."/>
            <person name="Andreopoulos B."/>
            <person name="Lu D."/>
            <person name="Skrede I."/>
            <person name="Drula E."/>
            <person name="Henrissat B."/>
            <person name="Morin E."/>
            <person name="Kohler A."/>
            <person name="Barry K."/>
            <person name="LaButti K."/>
            <person name="Morin E."/>
            <person name="Salamov A."/>
            <person name="Lipzen A."/>
            <person name="Mereny Z."/>
            <person name="Hegedus B."/>
            <person name="Baldrian P."/>
            <person name="Stursova M."/>
            <person name="Weitz H."/>
            <person name="Taylor A."/>
            <person name="Grigoriev I.V."/>
            <person name="Nagy L.G."/>
            <person name="Martin F."/>
            <person name="Kauserud H."/>
        </authorList>
    </citation>
    <scope>NUCLEOTIDE SEQUENCE</scope>
    <source>
        <strain evidence="2">CBHHK067</strain>
    </source>
</reference>
<name>A0AAD7DVQ0_MYCRO</name>
<evidence type="ECO:0000256" key="1">
    <source>
        <dbReference type="SAM" id="MobiDB-lite"/>
    </source>
</evidence>
<dbReference type="Proteomes" id="UP001221757">
    <property type="component" value="Unassembled WGS sequence"/>
</dbReference>
<accession>A0AAD7DVQ0</accession>
<proteinExistence type="predicted"/>
<feature type="region of interest" description="Disordered" evidence="1">
    <location>
        <begin position="103"/>
        <end position="131"/>
    </location>
</feature>
<feature type="region of interest" description="Disordered" evidence="1">
    <location>
        <begin position="147"/>
        <end position="293"/>
    </location>
</feature>
<dbReference type="AlphaFoldDB" id="A0AAD7DVQ0"/>
<sequence length="428" mass="47116">MTIAQVRAQLEDALRDRNKGLRVPQNILDLEYTYNKEFRELNAQVRDKAGMGAKRKREADPAVPKVSKSKSADSAEPTIKCATSAKTKVEPAPDVVLAKKARIKQTNDVSTPTEPTKPRTKQTAKKTTGTAGDRMAVDIKPHATEIPKARTKQTARKTTHDDFGRMGIDVKPDISKPHTKQTTRKTVQPADDAFSWMDVDVKPDVPKSRTKQTARKTTQPAPADDDDDLDEPHAPRTKTTTRRSAPVPAAAVALSSSTAHAVPRTKQTARRGQSFLSPPARSTAPRTDSVSGAWAIDCPDISDQWDYMDDFTLNIIGRGATLEGEFELGIIRGLLRCDSVEQRGANGAYAAVRWAGQENEGPVCTPNAGRTGYIKFSGDKLKGKLNNVPACRDVEFEGQWVGGAERIMAGWENYNEDAYERANRNRWH</sequence>
<organism evidence="2 3">
    <name type="scientific">Mycena rosella</name>
    <name type="common">Pink bonnet</name>
    <name type="synonym">Agaricus rosellus</name>
    <dbReference type="NCBI Taxonomy" id="1033263"/>
    <lineage>
        <taxon>Eukaryota</taxon>
        <taxon>Fungi</taxon>
        <taxon>Dikarya</taxon>
        <taxon>Basidiomycota</taxon>
        <taxon>Agaricomycotina</taxon>
        <taxon>Agaricomycetes</taxon>
        <taxon>Agaricomycetidae</taxon>
        <taxon>Agaricales</taxon>
        <taxon>Marasmiineae</taxon>
        <taxon>Mycenaceae</taxon>
        <taxon>Mycena</taxon>
    </lineage>
</organism>
<feature type="compositionally biased region" description="Polar residues" evidence="1">
    <location>
        <begin position="104"/>
        <end position="114"/>
    </location>
</feature>
<feature type="compositionally biased region" description="Low complexity" evidence="1">
    <location>
        <begin position="242"/>
        <end position="259"/>
    </location>
</feature>
<gene>
    <name evidence="2" type="ORF">B0H17DRAFT_1128693</name>
</gene>